<dbReference type="AlphaFoldDB" id="A0A6M0SHC3"/>
<dbReference type="RefSeq" id="WP_163669668.1">
    <property type="nucleotide sequence ID" value="NZ_QZCE01000002.1"/>
</dbReference>
<reference evidence="2 3" key="1">
    <citation type="journal article" date="2020" name="Microb. Ecol.">
        <title>Ecogenomics of the Marine Benthic Filamentous Cyanobacterium Adonisia.</title>
        <authorList>
            <person name="Walter J.M."/>
            <person name="Coutinho F.H."/>
            <person name="Leomil L."/>
            <person name="Hargreaves P.I."/>
            <person name="Campeao M.E."/>
            <person name="Vieira V.V."/>
            <person name="Silva B.S."/>
            <person name="Fistarol G.O."/>
            <person name="Salomon P.S."/>
            <person name="Sawabe T."/>
            <person name="Mino S."/>
            <person name="Hosokawa M."/>
            <person name="Miyashita H."/>
            <person name="Maruyama F."/>
            <person name="van Verk M.C."/>
            <person name="Dutilh B.E."/>
            <person name="Thompson C.C."/>
            <person name="Thompson F.L."/>
        </authorList>
    </citation>
    <scope>NUCLEOTIDE SEQUENCE [LARGE SCALE GENOMIC DNA]</scope>
    <source>
        <strain evidence="2 3">CCMR0082</strain>
    </source>
</reference>
<feature type="transmembrane region" description="Helical" evidence="1">
    <location>
        <begin position="193"/>
        <end position="213"/>
    </location>
</feature>
<gene>
    <name evidence="2" type="ORF">D0962_30395</name>
</gene>
<protein>
    <submittedName>
        <fullName evidence="2">TIGR00341 family protein</fullName>
    </submittedName>
</protein>
<keyword evidence="1" id="KW-1133">Transmembrane helix</keyword>
<feature type="transmembrane region" description="Helical" evidence="1">
    <location>
        <begin position="97"/>
        <end position="120"/>
    </location>
</feature>
<name>A0A6M0SHC3_9CYAN</name>
<dbReference type="Pfam" id="PF04087">
    <property type="entry name" value="DUF389"/>
    <property type="match status" value="1"/>
</dbReference>
<dbReference type="EMBL" id="QZCE01000002">
    <property type="protein sequence ID" value="NEZ67012.1"/>
    <property type="molecule type" value="Genomic_DNA"/>
</dbReference>
<evidence type="ECO:0000313" key="3">
    <source>
        <dbReference type="Proteomes" id="UP000473574"/>
    </source>
</evidence>
<feature type="transmembrane region" description="Helical" evidence="1">
    <location>
        <begin position="64"/>
        <end position="85"/>
    </location>
</feature>
<dbReference type="Proteomes" id="UP000473574">
    <property type="component" value="Unassembled WGS sequence"/>
</dbReference>
<sequence>MVRDGLKTVTNRYFGGRRVSPMALKHMRDSLMDDSELNRDYVVMTIGACIIATLGLLSNSAAVIIGAMLVAPLMLPIRGMAFGFLEGDIELITEGAKALGVGTILAIALSTALGFMLGLSEYGSEVWARSEPTLLDLGIAITAGGISGFAKVQPKISSTLAGTAIAVALMPPVCVIGLGLAQGKMALSQGATLLYVTNLIGITLACMLAFWLTGYAPFQKARKSLRYVLIITGALVIPLALSLVELVRQNRAEDSVRDALVNGTVTFQRLELIDLDIDWLPSPPEVRLTVYSVEPVTPTQVGLLEQYVADRMNRPFRLIFEVSEVQEVTKEEVQPASGEPDGEE</sequence>
<dbReference type="InterPro" id="IPR005240">
    <property type="entry name" value="DUF389"/>
</dbReference>
<dbReference type="PANTHER" id="PTHR20992:SF9">
    <property type="entry name" value="AT15442P-RELATED"/>
    <property type="match status" value="1"/>
</dbReference>
<keyword evidence="1" id="KW-0472">Membrane</keyword>
<accession>A0A6M0SHC3</accession>
<organism evidence="2 3">
    <name type="scientific">Adonisia turfae CCMR0082</name>
    <dbReference type="NCBI Taxonomy" id="2304604"/>
    <lineage>
        <taxon>Bacteria</taxon>
        <taxon>Bacillati</taxon>
        <taxon>Cyanobacteriota</taxon>
        <taxon>Adonisia</taxon>
        <taxon>Adonisia turfae</taxon>
    </lineage>
</organism>
<dbReference type="NCBIfam" id="TIGR00341">
    <property type="entry name" value="TIGR00341 family protein"/>
    <property type="match status" value="1"/>
</dbReference>
<dbReference type="PANTHER" id="PTHR20992">
    <property type="entry name" value="AT15442P-RELATED"/>
    <property type="match status" value="1"/>
</dbReference>
<feature type="transmembrane region" description="Helical" evidence="1">
    <location>
        <begin position="41"/>
        <end position="57"/>
    </location>
</feature>
<keyword evidence="1" id="KW-0812">Transmembrane</keyword>
<comment type="caution">
    <text evidence="2">The sequence shown here is derived from an EMBL/GenBank/DDBJ whole genome shotgun (WGS) entry which is preliminary data.</text>
</comment>
<feature type="transmembrane region" description="Helical" evidence="1">
    <location>
        <begin position="156"/>
        <end position="181"/>
    </location>
</feature>
<evidence type="ECO:0000313" key="2">
    <source>
        <dbReference type="EMBL" id="NEZ67012.1"/>
    </source>
</evidence>
<evidence type="ECO:0000256" key="1">
    <source>
        <dbReference type="SAM" id="Phobius"/>
    </source>
</evidence>
<proteinExistence type="predicted"/>
<feature type="transmembrane region" description="Helical" evidence="1">
    <location>
        <begin position="225"/>
        <end position="247"/>
    </location>
</feature>